<keyword evidence="2" id="KW-1185">Reference proteome</keyword>
<dbReference type="AlphaFoldDB" id="A0AAV8Y2B2"/>
<comment type="caution">
    <text evidence="1">The sequence shown here is derived from an EMBL/GenBank/DDBJ whole genome shotgun (WGS) entry which is preliminary data.</text>
</comment>
<evidence type="ECO:0000313" key="2">
    <source>
        <dbReference type="Proteomes" id="UP001162162"/>
    </source>
</evidence>
<gene>
    <name evidence="1" type="ORF">NQ318_001592</name>
</gene>
<dbReference type="EMBL" id="JAPWTK010000227">
    <property type="protein sequence ID" value="KAJ8945127.1"/>
    <property type="molecule type" value="Genomic_DNA"/>
</dbReference>
<sequence>MGSFMYFYRTPTIFCFGSITKNLLKLWSAHSYVHFSRRQNNKYWLWWGTPLEAKFWRHSVPELAEFWRLQCMGPPYVPVASFS</sequence>
<dbReference type="Proteomes" id="UP001162162">
    <property type="component" value="Unassembled WGS sequence"/>
</dbReference>
<name>A0AAV8Y2B2_9CUCU</name>
<evidence type="ECO:0000313" key="1">
    <source>
        <dbReference type="EMBL" id="KAJ8945127.1"/>
    </source>
</evidence>
<reference evidence="1" key="1">
    <citation type="journal article" date="2023" name="Insect Mol. Biol.">
        <title>Genome sequencing provides insights into the evolution of gene families encoding plant cell wall-degrading enzymes in longhorned beetles.</title>
        <authorList>
            <person name="Shin N.R."/>
            <person name="Okamura Y."/>
            <person name="Kirsch R."/>
            <person name="Pauchet Y."/>
        </authorList>
    </citation>
    <scope>NUCLEOTIDE SEQUENCE</scope>
    <source>
        <strain evidence="1">AMC_N1</strain>
    </source>
</reference>
<proteinExistence type="predicted"/>
<protein>
    <submittedName>
        <fullName evidence="1">Uncharacterized protein</fullName>
    </submittedName>
</protein>
<accession>A0AAV8Y2B2</accession>
<organism evidence="1 2">
    <name type="scientific">Aromia moschata</name>
    <dbReference type="NCBI Taxonomy" id="1265417"/>
    <lineage>
        <taxon>Eukaryota</taxon>
        <taxon>Metazoa</taxon>
        <taxon>Ecdysozoa</taxon>
        <taxon>Arthropoda</taxon>
        <taxon>Hexapoda</taxon>
        <taxon>Insecta</taxon>
        <taxon>Pterygota</taxon>
        <taxon>Neoptera</taxon>
        <taxon>Endopterygota</taxon>
        <taxon>Coleoptera</taxon>
        <taxon>Polyphaga</taxon>
        <taxon>Cucujiformia</taxon>
        <taxon>Chrysomeloidea</taxon>
        <taxon>Cerambycidae</taxon>
        <taxon>Cerambycinae</taxon>
        <taxon>Callichromatini</taxon>
        <taxon>Aromia</taxon>
    </lineage>
</organism>